<comment type="caution">
    <text evidence="1">The sequence shown here is derived from an EMBL/GenBank/DDBJ whole genome shotgun (WGS) entry which is preliminary data.</text>
</comment>
<evidence type="ECO:0008006" key="3">
    <source>
        <dbReference type="Google" id="ProtNLM"/>
    </source>
</evidence>
<dbReference type="Proteomes" id="UP000749646">
    <property type="component" value="Unassembled WGS sequence"/>
</dbReference>
<dbReference type="InterPro" id="IPR032675">
    <property type="entry name" value="LRR_dom_sf"/>
</dbReference>
<gene>
    <name evidence="1" type="ORF">BGZ65_006772</name>
</gene>
<dbReference type="SUPFAM" id="SSF52047">
    <property type="entry name" value="RNI-like"/>
    <property type="match status" value="1"/>
</dbReference>
<keyword evidence="2" id="KW-1185">Reference proteome</keyword>
<evidence type="ECO:0000313" key="1">
    <source>
        <dbReference type="EMBL" id="KAF9979001.1"/>
    </source>
</evidence>
<dbReference type="EMBL" id="JAAAHW010004091">
    <property type="protein sequence ID" value="KAF9979001.1"/>
    <property type="molecule type" value="Genomic_DNA"/>
</dbReference>
<reference evidence="1" key="1">
    <citation type="journal article" date="2020" name="Fungal Divers.">
        <title>Resolving the Mortierellaceae phylogeny through synthesis of multi-gene phylogenetics and phylogenomics.</title>
        <authorList>
            <person name="Vandepol N."/>
            <person name="Liber J."/>
            <person name="Desiro A."/>
            <person name="Na H."/>
            <person name="Kennedy M."/>
            <person name="Barry K."/>
            <person name="Grigoriev I.V."/>
            <person name="Miller A.N."/>
            <person name="O'Donnell K."/>
            <person name="Stajich J.E."/>
            <person name="Bonito G."/>
        </authorList>
    </citation>
    <scope>NUCLEOTIDE SEQUENCE</scope>
    <source>
        <strain evidence="1">MES-2147</strain>
    </source>
</reference>
<name>A0A9P6JH42_9FUNG</name>
<sequence>MFDITELNDMVYGQLSRRDLARCAPVNKQWHKTVIPYLWRDITNIWGWNQRQVFYRMVLEDYLQEQNTNPLLPPPPPESSSSSLSGSLSTLTKYGRWIRVIPSHSYLLGYFWNQKGYSETGPTKQPTTYDLLGRFLEQCPFATVQHDDLDLFGWERVRVNRFKFLAEIYFPRVQSLSIKIDPTTSHWMLKYLLNRCSTNLETLTLEALEVKVTEVDEGEGRKDLRGDYYEDEEGSDEVEWQLKRLKLKKCFDYTDPNGFWSWLWRRCNRLKALEVCETGDIICNLTEGMLTHMPDLTEIHLGWGTFENRWFSEKEIVSLLSGSRKGWKVVRLKASVKMRGPLSKRALAAHFPTLEKLEINGRNGWNPEDLIAILSSCFKLQSLVVVNGDPPLSLPATTFTDRDPDTGGLKAWACEESLEVLQINIKDIPRPGSGDGKVSTTRGILEQVHDRLVRLTKLKSLKLSYDSLED</sequence>
<protein>
    <recommendedName>
        <fullName evidence="3">F-box domain-containing protein</fullName>
    </recommendedName>
</protein>
<evidence type="ECO:0000313" key="2">
    <source>
        <dbReference type="Proteomes" id="UP000749646"/>
    </source>
</evidence>
<dbReference type="Gene3D" id="3.80.10.10">
    <property type="entry name" value="Ribonuclease Inhibitor"/>
    <property type="match status" value="1"/>
</dbReference>
<organism evidence="1 2">
    <name type="scientific">Modicella reniformis</name>
    <dbReference type="NCBI Taxonomy" id="1440133"/>
    <lineage>
        <taxon>Eukaryota</taxon>
        <taxon>Fungi</taxon>
        <taxon>Fungi incertae sedis</taxon>
        <taxon>Mucoromycota</taxon>
        <taxon>Mortierellomycotina</taxon>
        <taxon>Mortierellomycetes</taxon>
        <taxon>Mortierellales</taxon>
        <taxon>Mortierellaceae</taxon>
        <taxon>Modicella</taxon>
    </lineage>
</organism>
<dbReference type="AlphaFoldDB" id="A0A9P6JH42"/>
<accession>A0A9P6JH42</accession>
<dbReference type="OrthoDB" id="2396061at2759"/>
<proteinExistence type="predicted"/>